<organism evidence="2 3">
    <name type="scientific">Candidatus Nitrospira kreftii</name>
    <dbReference type="NCBI Taxonomy" id="2652173"/>
    <lineage>
        <taxon>Bacteria</taxon>
        <taxon>Pseudomonadati</taxon>
        <taxon>Nitrospirota</taxon>
        <taxon>Nitrospiria</taxon>
        <taxon>Nitrospirales</taxon>
        <taxon>Nitrospiraceae</taxon>
        <taxon>Nitrospira</taxon>
    </lineage>
</organism>
<dbReference type="GO" id="GO:0032259">
    <property type="term" value="P:methylation"/>
    <property type="evidence" value="ECO:0007669"/>
    <property type="project" value="UniProtKB-KW"/>
</dbReference>
<dbReference type="Gene3D" id="3.40.50.150">
    <property type="entry name" value="Vaccinia Virus protein VP39"/>
    <property type="match status" value="1"/>
</dbReference>
<sequence>MTSATIGEMDSLKARLKSIWTAGDYDRFSRFMEGSAREFYERLNIAPGCKLLDIACGSGQLALMAAKDGIEVTGVDIAGNLVERARARAQAEGLNAIFQEADAELLPFEDASFDVVVTLIGAMFAPQPQLVAQELLRVCVPGGTIAMANWTPQGFVGQMFKAVSKFIAPSGMPAPVLWGDEATVRERLGHGTSELNLTRRQYLFDYPFSPSEVVEFFRLHYGPTNRAFASLNAEAQAQLRQELETLWAAHNRSGTDSTIVFAEYLEVVGIRT</sequence>
<keyword evidence="2" id="KW-0489">Methyltransferase</keyword>
<feature type="domain" description="Methyltransferase type 11" evidence="1">
    <location>
        <begin position="52"/>
        <end position="146"/>
    </location>
</feature>
<dbReference type="InterPro" id="IPR029063">
    <property type="entry name" value="SAM-dependent_MTases_sf"/>
</dbReference>
<gene>
    <name evidence="2" type="ORF">Nkreftii_001966</name>
</gene>
<name>A0A7S8FE83_9BACT</name>
<dbReference type="SUPFAM" id="SSF53335">
    <property type="entry name" value="S-adenosyl-L-methionine-dependent methyltransferases"/>
    <property type="match status" value="1"/>
</dbReference>
<proteinExistence type="predicted"/>
<dbReference type="PANTHER" id="PTHR43591">
    <property type="entry name" value="METHYLTRANSFERASE"/>
    <property type="match status" value="1"/>
</dbReference>
<accession>A0A7S8FE83</accession>
<dbReference type="Pfam" id="PF08241">
    <property type="entry name" value="Methyltransf_11"/>
    <property type="match status" value="1"/>
</dbReference>
<dbReference type="PANTHER" id="PTHR43591:SF24">
    <property type="entry name" value="2-METHOXY-6-POLYPRENYL-1,4-BENZOQUINOL METHYLASE, MITOCHONDRIAL"/>
    <property type="match status" value="1"/>
</dbReference>
<dbReference type="Proteomes" id="UP000593737">
    <property type="component" value="Chromosome"/>
</dbReference>
<dbReference type="KEGG" id="nkf:Nkreftii_001966"/>
<reference evidence="2 3" key="1">
    <citation type="journal article" date="2020" name="ISME J.">
        <title>Enrichment and physiological characterization of a novel comammox Nitrospira indicates ammonium inhibition of complete nitrification.</title>
        <authorList>
            <person name="Sakoula D."/>
            <person name="Koch H."/>
            <person name="Frank J."/>
            <person name="Jetten M.S.M."/>
            <person name="van Kessel M.A.H.J."/>
            <person name="Lucker S."/>
        </authorList>
    </citation>
    <scope>NUCLEOTIDE SEQUENCE [LARGE SCALE GENOMIC DNA]</scope>
    <source>
        <strain evidence="2">Comreactor17</strain>
    </source>
</reference>
<evidence type="ECO:0000313" key="3">
    <source>
        <dbReference type="Proteomes" id="UP000593737"/>
    </source>
</evidence>
<keyword evidence="2" id="KW-0808">Transferase</keyword>
<dbReference type="CDD" id="cd02440">
    <property type="entry name" value="AdoMet_MTases"/>
    <property type="match status" value="1"/>
</dbReference>
<dbReference type="AlphaFoldDB" id="A0A7S8FE83"/>
<dbReference type="InterPro" id="IPR013216">
    <property type="entry name" value="Methyltransf_11"/>
</dbReference>
<dbReference type="EMBL" id="CP047423">
    <property type="protein sequence ID" value="QPD04192.1"/>
    <property type="molecule type" value="Genomic_DNA"/>
</dbReference>
<protein>
    <submittedName>
        <fullName evidence="2">Ubiquinone biosynthesis methyltransferase UbiE</fullName>
    </submittedName>
</protein>
<dbReference type="GO" id="GO:0008757">
    <property type="term" value="F:S-adenosylmethionine-dependent methyltransferase activity"/>
    <property type="evidence" value="ECO:0007669"/>
    <property type="project" value="InterPro"/>
</dbReference>
<evidence type="ECO:0000313" key="2">
    <source>
        <dbReference type="EMBL" id="QPD04192.1"/>
    </source>
</evidence>
<evidence type="ECO:0000259" key="1">
    <source>
        <dbReference type="Pfam" id="PF08241"/>
    </source>
</evidence>
<keyword evidence="2" id="KW-0830">Ubiquinone</keyword>